<dbReference type="Pfam" id="PF08666">
    <property type="entry name" value="SAF"/>
    <property type="match status" value="1"/>
</dbReference>
<protein>
    <recommendedName>
        <fullName evidence="2">SAF domain-containing protein</fullName>
    </recommendedName>
</protein>
<keyword evidence="1" id="KW-0472">Membrane</keyword>
<evidence type="ECO:0000256" key="1">
    <source>
        <dbReference type="SAM" id="Phobius"/>
    </source>
</evidence>
<dbReference type="Gene3D" id="3.90.1210.10">
    <property type="entry name" value="Antifreeze-like/N-acetylneuraminic acid synthase C-terminal domain"/>
    <property type="match status" value="1"/>
</dbReference>
<feature type="transmembrane region" description="Helical" evidence="1">
    <location>
        <begin position="36"/>
        <end position="56"/>
    </location>
</feature>
<feature type="domain" description="SAF" evidence="2">
    <location>
        <begin position="63"/>
        <end position="126"/>
    </location>
</feature>
<dbReference type="EMBL" id="BAABGP010000037">
    <property type="protein sequence ID" value="GAA4492280.1"/>
    <property type="molecule type" value="Genomic_DNA"/>
</dbReference>
<comment type="caution">
    <text evidence="3">The sequence shown here is derived from an EMBL/GenBank/DDBJ whole genome shotgun (WGS) entry which is preliminary data.</text>
</comment>
<dbReference type="Proteomes" id="UP001500731">
    <property type="component" value="Unassembled WGS sequence"/>
</dbReference>
<dbReference type="RefSeq" id="WP_345189008.1">
    <property type="nucleotide sequence ID" value="NZ_BAABGP010000037.1"/>
</dbReference>
<dbReference type="InterPro" id="IPR013974">
    <property type="entry name" value="SAF"/>
</dbReference>
<gene>
    <name evidence="3" type="ORF">GCM10023171_37150</name>
</gene>
<name>A0ABP8PVT6_9MICO</name>
<evidence type="ECO:0000313" key="4">
    <source>
        <dbReference type="Proteomes" id="UP001500731"/>
    </source>
</evidence>
<dbReference type="SMART" id="SM00858">
    <property type="entry name" value="SAF"/>
    <property type="match status" value="1"/>
</dbReference>
<evidence type="ECO:0000313" key="3">
    <source>
        <dbReference type="EMBL" id="GAA4492280.1"/>
    </source>
</evidence>
<keyword evidence="1" id="KW-1133">Transmembrane helix</keyword>
<evidence type="ECO:0000259" key="2">
    <source>
        <dbReference type="SMART" id="SM00858"/>
    </source>
</evidence>
<reference evidence="4" key="1">
    <citation type="journal article" date="2019" name="Int. J. Syst. Evol. Microbiol.">
        <title>The Global Catalogue of Microorganisms (GCM) 10K type strain sequencing project: providing services to taxonomists for standard genome sequencing and annotation.</title>
        <authorList>
            <consortium name="The Broad Institute Genomics Platform"/>
            <consortium name="The Broad Institute Genome Sequencing Center for Infectious Disease"/>
            <person name="Wu L."/>
            <person name="Ma J."/>
        </authorList>
    </citation>
    <scope>NUCLEOTIDE SEQUENCE [LARGE SCALE GENOMIC DNA]</scope>
    <source>
        <strain evidence="4">JCM 17839</strain>
    </source>
</reference>
<sequence length="228" mass="22908">MTITEPQLASSIEAPAEAAPAVSGDLKPVRRRRSPLFGLAVIGLILLSGLAGVIAFNSVSKSTPVFVAKSDIVRGHVITKDDLTTISIAADQDTQAISATKADTVIGQIAAVDIPTGGMVTTSSLTKSLAVPDGKALIGITLQPGKYPAQTLHAGDNVVLVPAQAQGAPPVDITAEQTTPAVVSQVKPVPNTNDVVVDVYVSAAAAPGIASRGASGGLALYLSTGASK</sequence>
<keyword evidence="1" id="KW-0812">Transmembrane</keyword>
<proteinExistence type="predicted"/>
<dbReference type="CDD" id="cd11614">
    <property type="entry name" value="SAF_CpaB_FlgA_like"/>
    <property type="match status" value="1"/>
</dbReference>
<accession>A0ABP8PVT6</accession>
<organism evidence="3 4">
    <name type="scientific">Microbacterium panaciterrae</name>
    <dbReference type="NCBI Taxonomy" id="985759"/>
    <lineage>
        <taxon>Bacteria</taxon>
        <taxon>Bacillati</taxon>
        <taxon>Actinomycetota</taxon>
        <taxon>Actinomycetes</taxon>
        <taxon>Micrococcales</taxon>
        <taxon>Microbacteriaceae</taxon>
        <taxon>Microbacterium</taxon>
    </lineage>
</organism>
<keyword evidence="4" id="KW-1185">Reference proteome</keyword>